<evidence type="ECO:0000256" key="1">
    <source>
        <dbReference type="SAM" id="MobiDB-lite"/>
    </source>
</evidence>
<feature type="region of interest" description="Disordered" evidence="1">
    <location>
        <begin position="153"/>
        <end position="195"/>
    </location>
</feature>
<accession>A0A4Z2F1S8</accession>
<reference evidence="2 3" key="1">
    <citation type="submission" date="2019-03" db="EMBL/GenBank/DDBJ databases">
        <title>First draft genome of Liparis tanakae, snailfish: a comprehensive survey of snailfish specific genes.</title>
        <authorList>
            <person name="Kim W."/>
            <person name="Song I."/>
            <person name="Jeong J.-H."/>
            <person name="Kim D."/>
            <person name="Kim S."/>
            <person name="Ryu S."/>
            <person name="Song J.Y."/>
            <person name="Lee S.K."/>
        </authorList>
    </citation>
    <scope>NUCLEOTIDE SEQUENCE [LARGE SCALE GENOMIC DNA]</scope>
    <source>
        <tissue evidence="2">Muscle</tissue>
    </source>
</reference>
<sequence>MRKRTIRLRMRRAMKAMAPPVTIPSMGTSTRDCRNSGRGPESSGNEMLDEEEPSPSPIAPTCQRQVALHRPHAVADVQRDVPRPVAQRDLQRVIGQPRVAPRVQDEEVGGVGHRLAGLVQEGDGGGGVGAHQGEEDQGEAGRECAVAIGSRPTGLGASLRRRRRGHPRHPHRRRRPPVARRQLPLPPPVQVPRYGGRGAGVPAARLAVEPVGGVLLQGHGGSLASVNFGGEDAVCKSVMDEMRRSGRSPEDMAKQLTETLHLKYERAHLAHLLSVQNVRDAEAGLYGQRTITGLLRRADTPEAFGSYSDADGWCGVSISSHLTLLLQGTFGQALRSDHTLKVARKVVLSSGTMSSYAVMNENWMILS</sequence>
<dbReference type="Proteomes" id="UP000314294">
    <property type="component" value="Unassembled WGS sequence"/>
</dbReference>
<dbReference type="AlphaFoldDB" id="A0A4Z2F1S8"/>
<gene>
    <name evidence="2" type="ORF">EYF80_054726</name>
</gene>
<organism evidence="2 3">
    <name type="scientific">Liparis tanakae</name>
    <name type="common">Tanaka's snailfish</name>
    <dbReference type="NCBI Taxonomy" id="230148"/>
    <lineage>
        <taxon>Eukaryota</taxon>
        <taxon>Metazoa</taxon>
        <taxon>Chordata</taxon>
        <taxon>Craniata</taxon>
        <taxon>Vertebrata</taxon>
        <taxon>Euteleostomi</taxon>
        <taxon>Actinopterygii</taxon>
        <taxon>Neopterygii</taxon>
        <taxon>Teleostei</taxon>
        <taxon>Neoteleostei</taxon>
        <taxon>Acanthomorphata</taxon>
        <taxon>Eupercaria</taxon>
        <taxon>Perciformes</taxon>
        <taxon>Cottioidei</taxon>
        <taxon>Cottales</taxon>
        <taxon>Liparidae</taxon>
        <taxon>Liparis</taxon>
    </lineage>
</organism>
<feature type="compositionally biased region" description="Basic residues" evidence="1">
    <location>
        <begin position="159"/>
        <end position="178"/>
    </location>
</feature>
<keyword evidence="3" id="KW-1185">Reference proteome</keyword>
<feature type="region of interest" description="Disordered" evidence="1">
    <location>
        <begin position="20"/>
        <end position="60"/>
    </location>
</feature>
<name>A0A4Z2F1S8_9TELE</name>
<proteinExistence type="predicted"/>
<comment type="caution">
    <text evidence="2">The sequence shown here is derived from an EMBL/GenBank/DDBJ whole genome shotgun (WGS) entry which is preliminary data.</text>
</comment>
<evidence type="ECO:0000313" key="3">
    <source>
        <dbReference type="Proteomes" id="UP000314294"/>
    </source>
</evidence>
<evidence type="ECO:0000313" key="2">
    <source>
        <dbReference type="EMBL" id="TNN35107.1"/>
    </source>
</evidence>
<protein>
    <submittedName>
        <fullName evidence="2">Uncharacterized protein</fullName>
    </submittedName>
</protein>
<dbReference type="OrthoDB" id="8931359at2759"/>
<dbReference type="EMBL" id="SRLO01001829">
    <property type="protein sequence ID" value="TNN35107.1"/>
    <property type="molecule type" value="Genomic_DNA"/>
</dbReference>